<name>A0A9J6C7E6_POLVA</name>
<feature type="chain" id="PRO_5039951617" description="Serine protease K12H4.7" evidence="6">
    <location>
        <begin position="21"/>
        <end position="498"/>
    </location>
</feature>
<dbReference type="OrthoDB" id="1735038at2759"/>
<dbReference type="FunFam" id="1.20.120.980:FF:000003">
    <property type="entry name" value="Serine protease 16"/>
    <property type="match status" value="1"/>
</dbReference>
<reference evidence="7" key="1">
    <citation type="submission" date="2021-03" db="EMBL/GenBank/DDBJ databases">
        <title>Chromosome level genome of the anhydrobiotic midge Polypedilum vanderplanki.</title>
        <authorList>
            <person name="Yoshida Y."/>
            <person name="Kikawada T."/>
            <person name="Gusev O."/>
        </authorList>
    </citation>
    <scope>NUCLEOTIDE SEQUENCE</scope>
    <source>
        <strain evidence="7">NIAS01</strain>
        <tissue evidence="7">Whole body or cell culture</tissue>
    </source>
</reference>
<sequence length="498" mass="56935">MKTFLLRAIAFIALLHLSDGWRLFKNGRRYGGNLGDPDKYRTEFLANQDVEDFWFTQKLDHFDPTNNKTWQQRYNVNRQFFKHNGPVFLMIGGEGEMRPKWIQKGAWIVYAQKFGALCFQLEHRFYGKSHPTNDMSTENLRFLSSEQALADLAYFVTRMNEQYNLTVNNRWIAFGGSYPGSLAAWVREKYGHLIHGSISTSGPLLAKIDFFEYFEVVRDSLATYKGCDCVEAVQSGTKQIDVLLRHMIGQRTINEKFKLCDPVEKSIENPLDISNLFEGLASNFAGVVQYNKDKRDGVALSIDDVCGAMCNQTIGAPVTRLAEVNRMVLESSNQKCFDYKYDKMIDDMKNISWGSSGAEGGRQWMYQTCTEFGFYQTSDKPTLLFGDKFPADFFVKQCSDIFGENFNQNSLSNAIDRTNIIYGALKPSTTNVLYVHGSIDPWHALGLTKTDKNQPQPTIYIQGTAHCANMYEPSDDDFPQLKIAREEIVRFLENLLKK</sequence>
<evidence type="ECO:0000256" key="2">
    <source>
        <dbReference type="ARBA" id="ARBA00022670"/>
    </source>
</evidence>
<dbReference type="PANTHER" id="PTHR11010:SF117">
    <property type="entry name" value="SERINE PROTEASE 16"/>
    <property type="match status" value="1"/>
</dbReference>
<dbReference type="Gene3D" id="3.40.50.1820">
    <property type="entry name" value="alpha/beta hydrolase"/>
    <property type="match status" value="1"/>
</dbReference>
<dbReference type="InterPro" id="IPR042269">
    <property type="entry name" value="Ser_carbopepase_S28_SKS"/>
</dbReference>
<accession>A0A9J6C7E6</accession>
<keyword evidence="2" id="KW-0645">Protease</keyword>
<evidence type="ECO:0000256" key="4">
    <source>
        <dbReference type="ARBA" id="ARBA00022801"/>
    </source>
</evidence>
<dbReference type="GO" id="GO:0070008">
    <property type="term" value="F:serine-type exopeptidase activity"/>
    <property type="evidence" value="ECO:0007669"/>
    <property type="project" value="InterPro"/>
</dbReference>
<dbReference type="GO" id="GO:0008239">
    <property type="term" value="F:dipeptidyl-peptidase activity"/>
    <property type="evidence" value="ECO:0007669"/>
    <property type="project" value="TreeGrafter"/>
</dbReference>
<protein>
    <recommendedName>
        <fullName evidence="9">Serine protease K12H4.7</fullName>
    </recommendedName>
</protein>
<evidence type="ECO:0000313" key="8">
    <source>
        <dbReference type="Proteomes" id="UP001107558"/>
    </source>
</evidence>
<evidence type="ECO:0000256" key="5">
    <source>
        <dbReference type="ARBA" id="ARBA00023180"/>
    </source>
</evidence>
<proteinExistence type="inferred from homology"/>
<organism evidence="7 8">
    <name type="scientific">Polypedilum vanderplanki</name>
    <name type="common">Sleeping chironomid midge</name>
    <dbReference type="NCBI Taxonomy" id="319348"/>
    <lineage>
        <taxon>Eukaryota</taxon>
        <taxon>Metazoa</taxon>
        <taxon>Ecdysozoa</taxon>
        <taxon>Arthropoda</taxon>
        <taxon>Hexapoda</taxon>
        <taxon>Insecta</taxon>
        <taxon>Pterygota</taxon>
        <taxon>Neoptera</taxon>
        <taxon>Endopterygota</taxon>
        <taxon>Diptera</taxon>
        <taxon>Nematocera</taxon>
        <taxon>Chironomoidea</taxon>
        <taxon>Chironomidae</taxon>
        <taxon>Chironominae</taxon>
        <taxon>Polypedilum</taxon>
        <taxon>Polypedilum</taxon>
    </lineage>
</organism>
<dbReference type="Gene3D" id="1.20.120.980">
    <property type="entry name" value="Serine carboxypeptidase S28, SKS domain"/>
    <property type="match status" value="1"/>
</dbReference>
<dbReference type="InterPro" id="IPR029058">
    <property type="entry name" value="AB_hydrolase_fold"/>
</dbReference>
<evidence type="ECO:0000313" key="7">
    <source>
        <dbReference type="EMBL" id="KAG5677970.1"/>
    </source>
</evidence>
<dbReference type="PANTHER" id="PTHR11010">
    <property type="entry name" value="PROTEASE S28 PRO-X CARBOXYPEPTIDASE-RELATED"/>
    <property type="match status" value="1"/>
</dbReference>
<comment type="similarity">
    <text evidence="1">Belongs to the peptidase S28 family.</text>
</comment>
<keyword evidence="5" id="KW-0325">Glycoprotein</keyword>
<dbReference type="AlphaFoldDB" id="A0A9J6C7E6"/>
<dbReference type="SUPFAM" id="SSF53474">
    <property type="entry name" value="alpha/beta-Hydrolases"/>
    <property type="match status" value="1"/>
</dbReference>
<feature type="signal peptide" evidence="6">
    <location>
        <begin position="1"/>
        <end position="20"/>
    </location>
</feature>
<evidence type="ECO:0000256" key="1">
    <source>
        <dbReference type="ARBA" id="ARBA00011079"/>
    </source>
</evidence>
<keyword evidence="3 6" id="KW-0732">Signal</keyword>
<dbReference type="GO" id="GO:0006508">
    <property type="term" value="P:proteolysis"/>
    <property type="evidence" value="ECO:0007669"/>
    <property type="project" value="UniProtKB-KW"/>
</dbReference>
<comment type="caution">
    <text evidence="7">The sequence shown here is derived from an EMBL/GenBank/DDBJ whole genome shotgun (WGS) entry which is preliminary data.</text>
</comment>
<keyword evidence="8" id="KW-1185">Reference proteome</keyword>
<keyword evidence="4" id="KW-0378">Hydrolase</keyword>
<evidence type="ECO:0008006" key="9">
    <source>
        <dbReference type="Google" id="ProtNLM"/>
    </source>
</evidence>
<evidence type="ECO:0000256" key="3">
    <source>
        <dbReference type="ARBA" id="ARBA00022729"/>
    </source>
</evidence>
<evidence type="ECO:0000256" key="6">
    <source>
        <dbReference type="SAM" id="SignalP"/>
    </source>
</evidence>
<dbReference type="Pfam" id="PF05577">
    <property type="entry name" value="Peptidase_S28"/>
    <property type="match status" value="1"/>
</dbReference>
<gene>
    <name evidence="7" type="ORF">PVAND_007682</name>
</gene>
<dbReference type="Proteomes" id="UP001107558">
    <property type="component" value="Chromosome 2"/>
</dbReference>
<dbReference type="EMBL" id="JADBJN010000002">
    <property type="protein sequence ID" value="KAG5677970.1"/>
    <property type="molecule type" value="Genomic_DNA"/>
</dbReference>
<dbReference type="InterPro" id="IPR008758">
    <property type="entry name" value="Peptidase_S28"/>
</dbReference>